<dbReference type="PROSITE" id="PS51819">
    <property type="entry name" value="VOC"/>
    <property type="match status" value="1"/>
</dbReference>
<dbReference type="Pfam" id="PF00903">
    <property type="entry name" value="Glyoxalase"/>
    <property type="match status" value="1"/>
</dbReference>
<dbReference type="EMBL" id="PDND01000216">
    <property type="protein sequence ID" value="PGH29739.1"/>
    <property type="molecule type" value="Genomic_DNA"/>
</dbReference>
<evidence type="ECO:0000259" key="1">
    <source>
        <dbReference type="PROSITE" id="PS51819"/>
    </source>
</evidence>
<evidence type="ECO:0000313" key="3">
    <source>
        <dbReference type="Proteomes" id="UP000226031"/>
    </source>
</evidence>
<protein>
    <recommendedName>
        <fullName evidence="1">VOC domain-containing protein</fullName>
    </recommendedName>
</protein>
<keyword evidence="3" id="KW-1185">Reference proteome</keyword>
<sequence length="164" mass="18222">MAPHLFINLPVSDLDRSVSFYTSIGFTCHPFYTSPTTRAVFYTLNPSIVIMLLTVSHLKLFLPESHAPVSQFPSESKRHQLLNSIGASTREEVDEIFAKAVVNGGEGFPISTHVGEVCGGMVYGRCFADPDGHLWDMTWVAPEMVKMSDDALEKQTKEQGEKKE</sequence>
<comment type="caution">
    <text evidence="2">The sequence shown here is derived from an EMBL/GenBank/DDBJ whole genome shotgun (WGS) entry which is preliminary data.</text>
</comment>
<dbReference type="Proteomes" id="UP000226031">
    <property type="component" value="Unassembled WGS sequence"/>
</dbReference>
<dbReference type="InterPro" id="IPR037523">
    <property type="entry name" value="VOC_core"/>
</dbReference>
<name>A0A2B7Z942_9EURO</name>
<organism evidence="2 3">
    <name type="scientific">[Emmonsia] crescens</name>
    <dbReference type="NCBI Taxonomy" id="73230"/>
    <lineage>
        <taxon>Eukaryota</taxon>
        <taxon>Fungi</taxon>
        <taxon>Dikarya</taxon>
        <taxon>Ascomycota</taxon>
        <taxon>Pezizomycotina</taxon>
        <taxon>Eurotiomycetes</taxon>
        <taxon>Eurotiomycetidae</taxon>
        <taxon>Onygenales</taxon>
        <taxon>Ajellomycetaceae</taxon>
        <taxon>Emergomyces</taxon>
    </lineage>
</organism>
<feature type="domain" description="VOC" evidence="1">
    <location>
        <begin position="3"/>
        <end position="140"/>
    </location>
</feature>
<dbReference type="InterPro" id="IPR029068">
    <property type="entry name" value="Glyas_Bleomycin-R_OHBP_Dase"/>
</dbReference>
<dbReference type="AlphaFoldDB" id="A0A2B7Z942"/>
<dbReference type="PANTHER" id="PTHR36503">
    <property type="entry name" value="BLR2520 PROTEIN"/>
    <property type="match status" value="1"/>
</dbReference>
<gene>
    <name evidence="2" type="ORF">GX50_07522</name>
</gene>
<proteinExistence type="predicted"/>
<dbReference type="Gene3D" id="3.10.180.10">
    <property type="entry name" value="2,3-Dihydroxybiphenyl 1,2-Dioxygenase, domain 1"/>
    <property type="match status" value="1"/>
</dbReference>
<accession>A0A2B7Z942</accession>
<dbReference type="PANTHER" id="PTHR36503:SF2">
    <property type="entry name" value="BLR2408 PROTEIN"/>
    <property type="match status" value="1"/>
</dbReference>
<reference evidence="2 3" key="1">
    <citation type="submission" date="2017-10" db="EMBL/GenBank/DDBJ databases">
        <title>Comparative genomics in systemic dimorphic fungi from Ajellomycetaceae.</title>
        <authorList>
            <person name="Munoz J.F."/>
            <person name="Mcewen J.G."/>
            <person name="Clay O.K."/>
            <person name="Cuomo C.A."/>
        </authorList>
    </citation>
    <scope>NUCLEOTIDE SEQUENCE [LARGE SCALE GENOMIC DNA]</scope>
    <source>
        <strain evidence="2 3">UAMH4076</strain>
    </source>
</reference>
<dbReference type="InterPro" id="IPR004360">
    <property type="entry name" value="Glyas_Fos-R_dOase_dom"/>
</dbReference>
<dbReference type="SUPFAM" id="SSF54593">
    <property type="entry name" value="Glyoxalase/Bleomycin resistance protein/Dihydroxybiphenyl dioxygenase"/>
    <property type="match status" value="1"/>
</dbReference>
<evidence type="ECO:0000313" key="2">
    <source>
        <dbReference type="EMBL" id="PGH29739.1"/>
    </source>
</evidence>